<dbReference type="OrthoDB" id="206598at2759"/>
<name>A0A2A3ER88_APICC</name>
<dbReference type="PANTHER" id="PTHR13369">
    <property type="match status" value="1"/>
</dbReference>
<dbReference type="GO" id="GO:0016740">
    <property type="term" value="F:transferase activity"/>
    <property type="evidence" value="ECO:0007669"/>
    <property type="project" value="UniProtKB-KW"/>
</dbReference>
<evidence type="ECO:0000259" key="2">
    <source>
        <dbReference type="Pfam" id="PF13679"/>
    </source>
</evidence>
<reference evidence="3 4" key="1">
    <citation type="submission" date="2014-07" db="EMBL/GenBank/DDBJ databases">
        <title>Genomic and transcriptomic analysis on Apis cerana provide comprehensive insights into honey bee biology.</title>
        <authorList>
            <person name="Diao Q."/>
            <person name="Sun L."/>
            <person name="Zheng H."/>
            <person name="Zheng H."/>
            <person name="Xu S."/>
            <person name="Wang S."/>
            <person name="Zeng Z."/>
            <person name="Hu F."/>
            <person name="Su S."/>
            <person name="Wu J."/>
        </authorList>
    </citation>
    <scope>NUCLEOTIDE SEQUENCE [LARGE SCALE GENOMIC DNA]</scope>
    <source>
        <tissue evidence="3">Pupae without intestine</tissue>
    </source>
</reference>
<dbReference type="AlphaFoldDB" id="A0A2A3ER88"/>
<protein>
    <submittedName>
        <fullName evidence="3">Glutathione S-transferase C-terminal domain-containing protein</fullName>
    </submittedName>
</protein>
<organism evidence="3 4">
    <name type="scientific">Apis cerana cerana</name>
    <name type="common">Oriental honeybee</name>
    <dbReference type="NCBI Taxonomy" id="94128"/>
    <lineage>
        <taxon>Eukaryota</taxon>
        <taxon>Metazoa</taxon>
        <taxon>Ecdysozoa</taxon>
        <taxon>Arthropoda</taxon>
        <taxon>Hexapoda</taxon>
        <taxon>Insecta</taxon>
        <taxon>Pterygota</taxon>
        <taxon>Neoptera</taxon>
        <taxon>Endopterygota</taxon>
        <taxon>Hymenoptera</taxon>
        <taxon>Apocrita</taxon>
        <taxon>Aculeata</taxon>
        <taxon>Apoidea</taxon>
        <taxon>Anthophila</taxon>
        <taxon>Apidae</taxon>
        <taxon>Apis</taxon>
    </lineage>
</organism>
<sequence length="572" mass="65672">MNEAYLEVYSLKELCLAPIETIITLFTVKYCESKINIKLVPSKQKLLERAYTIDISTFVYEIIDLNKIPYPAISCELPIIVINKASCIAGLCAILRQIIKDVAAECPTHYCRKLLGFKDSCLTACSEASVWTKFCEVDLILTVKFLHTDDAMQNKLPSSMARFERHLSQPVRLHNLYKYIMSKKYSDENIISQNGTLEHTYAEGSYMTLADIIIFVCTHILLTVFSNETVMKLLPLTDKWYKRMLKNQIISNCLECLPLLKNQDINKFNYTLPDVANESLHQRYKPKNRIYTKQEDVEHSLQLFKTLNIQTKFDLKPFGAELDLDWSLVPYDATPEGGSLPPSRLEKKHEQLQNMCKPVIKLAKKGDIIVDFCSGSGHLGILVAHLLPYCTIILLENKEKSLNRAKERVNKLKLSNIKFYQCNLDYFKGHFDIGMSLHACGVATDLVIKQCIKEKAIFVCCPCCYGSLHNCDHLKYPRSDIFRDEIDKESYIILSHAADQTHDEKNIKTNQGYECMTIIDTDRKLQAEQCGYRVYLSKFIPNTCTPKNHILVGIPKKENVESSYEHRYTTTE</sequence>
<dbReference type="Gene3D" id="3.40.50.150">
    <property type="entry name" value="Vaccinia Virus protein VP39"/>
    <property type="match status" value="1"/>
</dbReference>
<dbReference type="Proteomes" id="UP000242457">
    <property type="component" value="Unassembled WGS sequence"/>
</dbReference>
<accession>A0A2A3ER88</accession>
<feature type="domain" description="Methyltransferase" evidence="2">
    <location>
        <begin position="350"/>
        <end position="469"/>
    </location>
</feature>
<dbReference type="EMBL" id="KZ288192">
    <property type="protein sequence ID" value="PBC34248.1"/>
    <property type="molecule type" value="Genomic_DNA"/>
</dbReference>
<dbReference type="GO" id="GO:0005737">
    <property type="term" value="C:cytoplasm"/>
    <property type="evidence" value="ECO:0007669"/>
    <property type="project" value="TreeGrafter"/>
</dbReference>
<keyword evidence="4" id="KW-1185">Reference proteome</keyword>
<dbReference type="STRING" id="94128.A0A2A3ER88"/>
<gene>
    <name evidence="3" type="ORF">APICC_08158</name>
</gene>
<evidence type="ECO:0000313" key="4">
    <source>
        <dbReference type="Proteomes" id="UP000242457"/>
    </source>
</evidence>
<evidence type="ECO:0000256" key="1">
    <source>
        <dbReference type="ARBA" id="ARBA00008797"/>
    </source>
</evidence>
<dbReference type="FunFam" id="3.40.50.150:FF:000725">
    <property type="entry name" value="Glutathione S-transferase, C-terminal domain-containing"/>
    <property type="match status" value="1"/>
</dbReference>
<evidence type="ECO:0000313" key="3">
    <source>
        <dbReference type="EMBL" id="PBC34248.1"/>
    </source>
</evidence>
<dbReference type="InterPro" id="IPR025714">
    <property type="entry name" value="Methyltranfer_dom"/>
</dbReference>
<dbReference type="InterPro" id="IPR029063">
    <property type="entry name" value="SAM-dependent_MTases_sf"/>
</dbReference>
<comment type="similarity">
    <text evidence="1">Belongs to the GSTCD family.</text>
</comment>
<proteinExistence type="inferred from homology"/>
<dbReference type="SUPFAM" id="SSF47616">
    <property type="entry name" value="GST C-terminal domain-like"/>
    <property type="match status" value="1"/>
</dbReference>
<dbReference type="PANTHER" id="PTHR13369:SF0">
    <property type="entry name" value="GLUTATHIONE S-TRANSFERASE C-TERMINAL DOMAIN-CONTAINING PROTEIN"/>
    <property type="match status" value="1"/>
</dbReference>
<dbReference type="SUPFAM" id="SSF53335">
    <property type="entry name" value="S-adenosyl-L-methionine-dependent methyltransferases"/>
    <property type="match status" value="1"/>
</dbReference>
<keyword evidence="3" id="KW-0808">Transferase</keyword>
<dbReference type="Pfam" id="PF13679">
    <property type="entry name" value="Methyltransf_32"/>
    <property type="match status" value="1"/>
</dbReference>
<dbReference type="CDD" id="cd02440">
    <property type="entry name" value="AdoMet_MTases"/>
    <property type="match status" value="1"/>
</dbReference>
<dbReference type="InterPro" id="IPR036282">
    <property type="entry name" value="Glutathione-S-Trfase_C_sf"/>
</dbReference>